<gene>
    <name evidence="1" type="ORF">CM83_16232</name>
</gene>
<sequence length="211" mass="23303">TGPISSRAPIVTSFWSQWTCSVLSNNVIEVSEAICLEKDTHAPAFDCLGPGFYCCPSDTVCVCETFTTMSEMKVTRYKLNDAIFNDPDALGGQPENTANLLRTLPEPLRRHAGLLVSRTAHKLPSQDGGYQSLAQQPALVPQQDSIQQRGSLRQHDLVQQQHRATSLFSNLTYFSVPSYLNRELLPVGGFFNTSPIFPLQLAGSFGRRDLL</sequence>
<reference evidence="1" key="2">
    <citation type="submission" date="2014-07" db="EMBL/GenBank/DDBJ databases">
        <authorList>
            <person name="Hull J."/>
        </authorList>
    </citation>
    <scope>NUCLEOTIDE SEQUENCE</scope>
</reference>
<organism evidence="1">
    <name type="scientific">Lygus hesperus</name>
    <name type="common">Western plant bug</name>
    <dbReference type="NCBI Taxonomy" id="30085"/>
    <lineage>
        <taxon>Eukaryota</taxon>
        <taxon>Metazoa</taxon>
        <taxon>Ecdysozoa</taxon>
        <taxon>Arthropoda</taxon>
        <taxon>Hexapoda</taxon>
        <taxon>Insecta</taxon>
        <taxon>Pterygota</taxon>
        <taxon>Neoptera</taxon>
        <taxon>Paraneoptera</taxon>
        <taxon>Hemiptera</taxon>
        <taxon>Heteroptera</taxon>
        <taxon>Panheteroptera</taxon>
        <taxon>Cimicomorpha</taxon>
        <taxon>Miridae</taxon>
        <taxon>Mirini</taxon>
        <taxon>Lygus</taxon>
    </lineage>
</organism>
<dbReference type="EMBL" id="GBHO01035615">
    <property type="protein sequence ID" value="JAG07989.1"/>
    <property type="molecule type" value="Transcribed_RNA"/>
</dbReference>
<accession>A0A0A9WJK6</accession>
<protein>
    <submittedName>
        <fullName evidence="1">Uncharacterized protein</fullName>
    </submittedName>
</protein>
<reference evidence="1" key="1">
    <citation type="journal article" date="2014" name="PLoS ONE">
        <title>Transcriptome-Based Identification of ABC Transporters in the Western Tarnished Plant Bug Lygus hesperus.</title>
        <authorList>
            <person name="Hull J.J."/>
            <person name="Chaney K."/>
            <person name="Geib S.M."/>
            <person name="Fabrick J.A."/>
            <person name="Brent C.S."/>
            <person name="Walsh D."/>
            <person name="Lavine L.C."/>
        </authorList>
    </citation>
    <scope>NUCLEOTIDE SEQUENCE</scope>
</reference>
<dbReference type="AlphaFoldDB" id="A0A0A9WJK6"/>
<feature type="non-terminal residue" evidence="1">
    <location>
        <position position="1"/>
    </location>
</feature>
<proteinExistence type="predicted"/>
<evidence type="ECO:0000313" key="1">
    <source>
        <dbReference type="EMBL" id="JAG07989.1"/>
    </source>
</evidence>
<name>A0A0A9WJK6_LYGHE</name>